<dbReference type="EMBL" id="ULCI01000011">
    <property type="protein sequence ID" value="SYR41070.1"/>
    <property type="molecule type" value="Genomic_DNA"/>
</dbReference>
<dbReference type="KEGG" id="kpx:PMK1_04448"/>
<reference evidence="5 9" key="1">
    <citation type="submission" date="2018-06" db="EMBL/GenBank/DDBJ databases">
        <authorList>
            <consortium name="Pathogen Informatics"/>
            <person name="Doyle S."/>
        </authorList>
    </citation>
    <scope>NUCLEOTIDE SEQUENCE [LARGE SCALE GENOMIC DNA]</scope>
    <source>
        <strain evidence="5 9">NCTC9140</strain>
    </source>
</reference>
<evidence type="ECO:0000313" key="1">
    <source>
        <dbReference type="EMBL" id="MRL38355.1"/>
    </source>
</evidence>
<evidence type="ECO:0000313" key="3">
    <source>
        <dbReference type="EMBL" id="NGN73394.1"/>
    </source>
</evidence>
<dbReference type="EMBL" id="UKGE01000012">
    <property type="protein sequence ID" value="SXN32103.1"/>
    <property type="molecule type" value="Genomic_DNA"/>
</dbReference>
<dbReference type="Proteomes" id="UP000468995">
    <property type="component" value="Unassembled WGS sequence"/>
</dbReference>
<dbReference type="NCBIfam" id="TIGR02547">
    <property type="entry name" value="casA_cse1"/>
    <property type="match status" value="1"/>
</dbReference>
<dbReference type="Proteomes" id="UP000479475">
    <property type="component" value="Unassembled WGS sequence"/>
</dbReference>
<protein>
    <submittedName>
        <fullName evidence="6">Cse1 family CRISPR-associated protein</fullName>
    </submittedName>
    <submittedName>
        <fullName evidence="1">Type I-E CRISPR-associated protein Cse1/CasA</fullName>
    </submittedName>
</protein>
<dbReference type="Proteomes" id="UP000077826">
    <property type="component" value="Unassembled WGS sequence"/>
</dbReference>
<dbReference type="EMBL" id="JAAKYD010000012">
    <property type="protein sequence ID" value="NGN73394.1"/>
    <property type="molecule type" value="Genomic_DNA"/>
</dbReference>
<reference evidence="2 12" key="3">
    <citation type="submission" date="2019-07" db="EMBL/GenBank/DDBJ databases">
        <title>Genome sequence of OXA-232-producing Klebsiella pneumoniae ST23 from septicemic neonate.</title>
        <authorList>
            <person name="Mukherjee S."/>
            <person name="Naha S."/>
            <person name="Bhadury P."/>
            <person name="Basu S."/>
        </authorList>
    </citation>
    <scope>NUCLEOTIDE SEQUENCE [LARGE SCALE GENOMIC DNA]</scope>
    <source>
        <strain evidence="2 12">EN5275</strain>
    </source>
</reference>
<evidence type="ECO:0000313" key="8">
    <source>
        <dbReference type="Proteomes" id="UP000077826"/>
    </source>
</evidence>
<evidence type="ECO:0000313" key="13">
    <source>
        <dbReference type="Proteomes" id="UP000479475"/>
    </source>
</evidence>
<evidence type="ECO:0000313" key="5">
    <source>
        <dbReference type="EMBL" id="STS83246.1"/>
    </source>
</evidence>
<proteinExistence type="predicted"/>
<dbReference type="Pfam" id="PF09481">
    <property type="entry name" value="CRISPR_Cse1"/>
    <property type="match status" value="1"/>
</dbReference>
<dbReference type="RefSeq" id="WP_004180298.1">
    <property type="nucleotide sequence ID" value="NZ_AP018750.1"/>
</dbReference>
<evidence type="ECO:0000313" key="9">
    <source>
        <dbReference type="Proteomes" id="UP000254938"/>
    </source>
</evidence>
<dbReference type="Proteomes" id="UP000258253">
    <property type="component" value="Unassembled WGS sequence"/>
</dbReference>
<evidence type="ECO:0000313" key="4">
    <source>
        <dbReference type="EMBL" id="SBG94734.1"/>
    </source>
</evidence>
<name>A0A0C7KCD5_KLEPN</name>
<evidence type="ECO:0000313" key="7">
    <source>
        <dbReference type="EMBL" id="SYR41070.1"/>
    </source>
</evidence>
<sequence>MENRFNLIDEPWIAVVDVGLVSLTDIFSQPELRALGGNPVEKIALTKLLLAIAQAAATPTDDSDWQQMGWQGMAHCCLQYLAKWHDRFYLYGEKPFLQMPAIQAAECKSLGVLSPEVSTGNTTVLTESQQQQQLTDADKALAIVMQMGFGLGGKKTDNSVVLTPGYRGKQNDKGKPGSGKAGVSVGHMGLLHSFWQGNSIVQSIWLNLFTAEDITQLAMYPTLGTAPWERMPTGEDDDIARSLKASLLGRLISMGKFCLLAEDGIHYSDGISHAGYLEGKTDPSVSVDFSGKKPKALWVNPGKRPWRELTSLLQFIEQDSPRGYETRQLSLPLKRITHHAEQFALWSGGLRVSSNAGEQYASGTDDYVQSEIWLSSDLINHTFLEYLKYEMTQLDAVQKQLWGAVVRYFRQLSDIDKSATGKAQPFVAKQAEKATTIFWQLCERQAQTLINACLNSGEDHTARLQLRKIFARYAGQVFDQLCPADSARQLDAWALARPNFSQYLTLD</sequence>
<reference evidence="3 13" key="5">
    <citation type="submission" date="2020-02" db="EMBL/GenBank/DDBJ databases">
        <title>Klebsiella pneumoniae genome sequencing and assembly.</title>
        <authorList>
            <person name="Starkova P.S."/>
            <person name="Sulyan O.S."/>
            <person name="Likholetova D.V."/>
            <person name="Ageevets V.A."/>
            <person name="Lazareva I.V."/>
            <person name="Sopova J.V."/>
            <person name="Sidorenko S.V."/>
        </authorList>
    </citation>
    <scope>NUCLEOTIDE SEQUENCE [LARGE SCALE GENOMIC DNA]</scope>
    <source>
        <strain evidence="3 13">2429</strain>
    </source>
</reference>
<evidence type="ECO:0000313" key="10">
    <source>
        <dbReference type="Proteomes" id="UP000258253"/>
    </source>
</evidence>
<organism evidence="6 11">
    <name type="scientific">Klebsiella pneumoniae</name>
    <dbReference type="NCBI Taxonomy" id="573"/>
    <lineage>
        <taxon>Bacteria</taxon>
        <taxon>Pseudomonadati</taxon>
        <taxon>Pseudomonadota</taxon>
        <taxon>Gammaproteobacteria</taxon>
        <taxon>Enterobacterales</taxon>
        <taxon>Enterobacteriaceae</taxon>
        <taxon>Klebsiella/Raoultella group</taxon>
        <taxon>Klebsiella</taxon>
        <taxon>Klebsiella pneumoniae complex</taxon>
    </lineage>
</organism>
<dbReference type="SMR" id="A0A0C7KCD5"/>
<dbReference type="Proteomes" id="UP000254938">
    <property type="component" value="Unassembled WGS sequence"/>
</dbReference>
<accession>A0A0C7KCD5</accession>
<dbReference type="EMBL" id="VINI01000001">
    <property type="protein sequence ID" value="MSS29450.1"/>
    <property type="molecule type" value="Genomic_DNA"/>
</dbReference>
<evidence type="ECO:0000313" key="12">
    <source>
        <dbReference type="Proteomes" id="UP000468995"/>
    </source>
</evidence>
<evidence type="ECO:0000313" key="2">
    <source>
        <dbReference type="EMBL" id="MSS29450.1"/>
    </source>
</evidence>
<dbReference type="EMBL" id="FLDK01000002">
    <property type="protein sequence ID" value="SBG94734.1"/>
    <property type="molecule type" value="Genomic_DNA"/>
</dbReference>
<dbReference type="EMBL" id="WJWF01000031">
    <property type="protein sequence ID" value="MRL38355.1"/>
    <property type="molecule type" value="Genomic_DNA"/>
</dbReference>
<dbReference type="AlphaFoldDB" id="A0A0C7KCD5"/>
<evidence type="ECO:0000313" key="6">
    <source>
        <dbReference type="EMBL" id="SXN32103.1"/>
    </source>
</evidence>
<dbReference type="InterPro" id="IPR013381">
    <property type="entry name" value="CRISPR-assoc_prot_Cse1"/>
</dbReference>
<dbReference type="Proteomes" id="UP000259975">
    <property type="component" value="Unassembled WGS sequence"/>
</dbReference>
<reference evidence="1" key="4">
    <citation type="submission" date="2019-10" db="EMBL/GenBank/DDBJ databases">
        <title>Molecular typing, antibiotic resistance determination and virulence profiling for 36 multidrug-resistant clinical Klebsiella pneumoniae isolates using second- and third-generation sequencing.</title>
        <authorList>
            <person name="Shelenkov A."/>
            <person name="Mikhaylova Y."/>
            <person name="Yanushevich Y."/>
            <person name="Samoilov A."/>
            <person name="Petrova L."/>
            <person name="Fomina V."/>
            <person name="Gusarov V."/>
            <person name="Zamyatin M."/>
            <person name="Shagin D."/>
        </authorList>
    </citation>
    <scope>NUCLEOTIDE SEQUENCE [LARGE SCALE GENOMIC DNA]</scope>
    <source>
        <strain evidence="1">CriePir115</strain>
    </source>
</reference>
<reference evidence="10 11" key="2">
    <citation type="submission" date="2018-08" db="EMBL/GenBank/DDBJ databases">
        <authorList>
            <consortium name="Pathogen Informatics"/>
        </authorList>
    </citation>
    <scope>NUCLEOTIDE SEQUENCE [LARGE SCALE GENOMIC DNA]</scope>
    <source>
        <strain evidence="6 11">EuSCAPE_AT029</strain>
        <strain evidence="7 10">EuSCAPE_HU047</strain>
        <strain evidence="8">k480</strain>
        <strain evidence="4">K480</strain>
    </source>
</reference>
<evidence type="ECO:0000313" key="11">
    <source>
        <dbReference type="Proteomes" id="UP000259975"/>
    </source>
</evidence>
<dbReference type="EMBL" id="UGKQ01000007">
    <property type="protein sequence ID" value="STS83246.1"/>
    <property type="molecule type" value="Genomic_DNA"/>
</dbReference>
<gene>
    <name evidence="1" type="primary">casA</name>
    <name evidence="2" type="ORF">FME62_01370</name>
    <name evidence="3" type="ORF">G4V31_14805</name>
    <name evidence="1" type="ORF">GJJ18_23310</name>
    <name evidence="5" type="ORF">NCTC9140_05005</name>
    <name evidence="4" type="ORF">SAMEA2273558_00969</name>
    <name evidence="6" type="ORF">SAMEA3499901_03135</name>
    <name evidence="7" type="ORF">SAMEA3538828_02917</name>
</gene>